<dbReference type="KEGG" id="bpor:BPO_0578"/>
<evidence type="ECO:0000313" key="3">
    <source>
        <dbReference type="Proteomes" id="UP001432059"/>
    </source>
</evidence>
<organism evidence="2 3">
    <name type="scientific">Bergeyella porcorum</name>
    <dbReference type="NCBI Taxonomy" id="1735111"/>
    <lineage>
        <taxon>Bacteria</taxon>
        <taxon>Pseudomonadati</taxon>
        <taxon>Bacteroidota</taxon>
        <taxon>Flavobacteriia</taxon>
        <taxon>Flavobacteriales</taxon>
        <taxon>Weeksellaceae</taxon>
        <taxon>Bergeyella</taxon>
    </lineage>
</organism>
<dbReference type="Pfam" id="PF00753">
    <property type="entry name" value="Lactamase_B"/>
    <property type="match status" value="1"/>
</dbReference>
<accession>A0AAU0EZQ5</accession>
<evidence type="ECO:0000313" key="2">
    <source>
        <dbReference type="EMBL" id="WOC51225.1"/>
    </source>
</evidence>
<reference evidence="2" key="1">
    <citation type="submission" date="2023-10" db="EMBL/GenBank/DDBJ databases">
        <title>Characterization and whole genome sequencing of a novel strain of Bergeyella porcorum QD2021 isolated from pig.</title>
        <authorList>
            <person name="Liu G."/>
            <person name="Chen C."/>
            <person name="Han X."/>
        </authorList>
    </citation>
    <scope>NUCLEOTIDE SEQUENCE</scope>
    <source>
        <strain evidence="2">QD2021</strain>
    </source>
</reference>
<gene>
    <name evidence="2" type="ORF">BPO_0578</name>
</gene>
<keyword evidence="3" id="KW-1185">Reference proteome</keyword>
<name>A0AAU0EZQ5_9FLAO</name>
<dbReference type="PANTHER" id="PTHR42951:SF22">
    <property type="entry name" value="METALLO BETA-LACTAMASE SUPERFAMILY LIPOPROTEIN"/>
    <property type="match status" value="1"/>
</dbReference>
<proteinExistence type="predicted"/>
<protein>
    <submittedName>
        <fullName evidence="2">MBL fold metallo-hydrolase</fullName>
    </submittedName>
</protein>
<dbReference type="AlphaFoldDB" id="A0AAU0EZQ5"/>
<feature type="domain" description="Metallo-beta-lactamase" evidence="1">
    <location>
        <begin position="61"/>
        <end position="229"/>
    </location>
</feature>
<dbReference type="PANTHER" id="PTHR42951">
    <property type="entry name" value="METALLO-BETA-LACTAMASE DOMAIN-CONTAINING"/>
    <property type="match status" value="1"/>
</dbReference>
<dbReference type="SMART" id="SM00849">
    <property type="entry name" value="Lactamase_B"/>
    <property type="match status" value="1"/>
</dbReference>
<dbReference type="EMBL" id="CP136426">
    <property type="protein sequence ID" value="WOC51225.1"/>
    <property type="molecule type" value="Genomic_DNA"/>
</dbReference>
<dbReference type="Gene3D" id="3.60.15.10">
    <property type="entry name" value="Ribonuclease Z/Hydroxyacylglutathione hydrolase-like"/>
    <property type="match status" value="1"/>
</dbReference>
<dbReference type="InterPro" id="IPR036866">
    <property type="entry name" value="RibonucZ/Hydroxyglut_hydro"/>
</dbReference>
<dbReference type="InterPro" id="IPR001279">
    <property type="entry name" value="Metallo-B-lactamas"/>
</dbReference>
<evidence type="ECO:0000259" key="1">
    <source>
        <dbReference type="SMART" id="SM00849"/>
    </source>
</evidence>
<dbReference type="InterPro" id="IPR050855">
    <property type="entry name" value="NDM-1-like"/>
</dbReference>
<dbReference type="Proteomes" id="UP001432059">
    <property type="component" value="Chromosome"/>
</dbReference>
<sequence>MLGSQLANSQMVGAIPVDKSLYANREVLPDALGNPQPPTEKALIHIKGNLYRHTNDKIPSLHSGLVLINKEGALVIDPANTQSAEWLLNEIKTRFNVPVKYLIMTHAHYDHIGGSQVFQNAGAKVIIQEKGLEPIIGEKLPTAVPDYVYKDHMEITMGGEKILLDRVAPSHSNSMTVVRFPAYKAMQLTDVGQNETFPYNDFLDFYYDGWIETLDFAIAQNYDIIDIGHYTPTTTEFLKKEREYMVSLHDQVLDLLRKGYTWDELYRNVKFTDEQKKWFGYDSMSKLNILGMFRWMVNHRRGVW</sequence>
<dbReference type="SUPFAM" id="SSF56281">
    <property type="entry name" value="Metallo-hydrolase/oxidoreductase"/>
    <property type="match status" value="1"/>
</dbReference>